<name>A0A833H0T2_9LEPT</name>
<dbReference type="InterPro" id="IPR052462">
    <property type="entry name" value="SLIRP/GR-RBP-like"/>
</dbReference>
<evidence type="ECO:0000313" key="5">
    <source>
        <dbReference type="Proteomes" id="UP000460298"/>
    </source>
</evidence>
<dbReference type="SUPFAM" id="SSF54928">
    <property type="entry name" value="RNA-binding domain, RBD"/>
    <property type="match status" value="1"/>
</dbReference>
<accession>A0A833H0T2</accession>
<sequence>MSTKLYVGGLSWDTTDTTLRHSFEAHGSVHEAIVVMDRYTGKSRGFGFVTFADENSARTAISAMNGTDLDGRSITVSEAQERSRNDGGFSGGGRDNNRGGGRRDNRNRW</sequence>
<dbReference type="EMBL" id="WBUI01000011">
    <property type="protein sequence ID" value="KAB2931967.1"/>
    <property type="molecule type" value="Genomic_DNA"/>
</dbReference>
<dbReference type="InterPro" id="IPR012677">
    <property type="entry name" value="Nucleotide-bd_a/b_plait_sf"/>
</dbReference>
<keyword evidence="1" id="KW-0694">RNA-binding</keyword>
<dbReference type="SMART" id="SM00360">
    <property type="entry name" value="RRM"/>
    <property type="match status" value="1"/>
</dbReference>
<feature type="domain" description="RRM" evidence="3">
    <location>
        <begin position="3"/>
        <end position="81"/>
    </location>
</feature>
<dbReference type="OrthoDB" id="9798855at2"/>
<dbReference type="AlphaFoldDB" id="A0A833H0T2"/>
<gene>
    <name evidence="4" type="ORF">F9K24_11830</name>
</gene>
<evidence type="ECO:0000313" key="4">
    <source>
        <dbReference type="EMBL" id="KAB2931967.1"/>
    </source>
</evidence>
<comment type="caution">
    <text evidence="4">The sequence shown here is derived from an EMBL/GenBank/DDBJ whole genome shotgun (WGS) entry which is preliminary data.</text>
</comment>
<reference evidence="4 5" key="1">
    <citation type="submission" date="2019-10" db="EMBL/GenBank/DDBJ databases">
        <title>Extracellular Electron Transfer in a Candidatus Methanoperedens spp. Enrichment Culture.</title>
        <authorList>
            <person name="Berger S."/>
            <person name="Rangel Shaw D."/>
            <person name="Berben T."/>
            <person name="In 'T Zandt M."/>
            <person name="Frank J."/>
            <person name="Reimann J."/>
            <person name="Jetten M.S.M."/>
            <person name="Welte C.U."/>
        </authorList>
    </citation>
    <scope>NUCLEOTIDE SEQUENCE [LARGE SCALE GENOMIC DNA]</scope>
    <source>
        <strain evidence="4">SB12</strain>
    </source>
</reference>
<dbReference type="CDD" id="cd21608">
    <property type="entry name" value="RRM2_NsCP33_like"/>
    <property type="match status" value="1"/>
</dbReference>
<dbReference type="InterPro" id="IPR000504">
    <property type="entry name" value="RRM_dom"/>
</dbReference>
<dbReference type="InterPro" id="IPR048289">
    <property type="entry name" value="RRM2_NsCP33-like"/>
</dbReference>
<organism evidence="4 5">
    <name type="scientific">Leptonema illini</name>
    <dbReference type="NCBI Taxonomy" id="183"/>
    <lineage>
        <taxon>Bacteria</taxon>
        <taxon>Pseudomonadati</taxon>
        <taxon>Spirochaetota</taxon>
        <taxon>Spirochaetia</taxon>
        <taxon>Leptospirales</taxon>
        <taxon>Leptospiraceae</taxon>
        <taxon>Leptonema</taxon>
    </lineage>
</organism>
<dbReference type="PANTHER" id="PTHR48027">
    <property type="entry name" value="HETEROGENEOUS NUCLEAR RIBONUCLEOPROTEIN 87F-RELATED"/>
    <property type="match status" value="1"/>
</dbReference>
<dbReference type="Proteomes" id="UP000460298">
    <property type="component" value="Unassembled WGS sequence"/>
</dbReference>
<feature type="region of interest" description="Disordered" evidence="2">
    <location>
        <begin position="67"/>
        <end position="109"/>
    </location>
</feature>
<dbReference type="Gene3D" id="3.30.70.330">
    <property type="match status" value="1"/>
</dbReference>
<evidence type="ECO:0000256" key="2">
    <source>
        <dbReference type="SAM" id="MobiDB-lite"/>
    </source>
</evidence>
<feature type="compositionally biased region" description="Basic and acidic residues" evidence="2">
    <location>
        <begin position="95"/>
        <end position="109"/>
    </location>
</feature>
<evidence type="ECO:0000256" key="1">
    <source>
        <dbReference type="ARBA" id="ARBA00022884"/>
    </source>
</evidence>
<dbReference type="PROSITE" id="PS50102">
    <property type="entry name" value="RRM"/>
    <property type="match status" value="1"/>
</dbReference>
<dbReference type="RefSeq" id="WP_002770086.1">
    <property type="nucleotide sequence ID" value="NZ_JQDG01000013.1"/>
</dbReference>
<dbReference type="Pfam" id="PF00076">
    <property type="entry name" value="RRM_1"/>
    <property type="match status" value="1"/>
</dbReference>
<evidence type="ECO:0000259" key="3">
    <source>
        <dbReference type="PROSITE" id="PS50102"/>
    </source>
</evidence>
<protein>
    <submittedName>
        <fullName evidence="4">RNA-binding protein</fullName>
    </submittedName>
</protein>
<proteinExistence type="predicted"/>
<dbReference type="GO" id="GO:0003723">
    <property type="term" value="F:RNA binding"/>
    <property type="evidence" value="ECO:0007669"/>
    <property type="project" value="UniProtKB-KW"/>
</dbReference>
<dbReference type="InterPro" id="IPR035979">
    <property type="entry name" value="RBD_domain_sf"/>
</dbReference>